<comment type="subunit">
    <text evidence="3">Tetramer of two alpha and two beta chains.</text>
</comment>
<dbReference type="EC" id="4.2.1.20" evidence="4"/>
<reference evidence="10" key="1">
    <citation type="submission" date="2018-05" db="EMBL/GenBank/DDBJ databases">
        <authorList>
            <person name="Lanie J.A."/>
            <person name="Ng W.-L."/>
            <person name="Kazmierczak K.M."/>
            <person name="Andrzejewski T.M."/>
            <person name="Davidsen T.M."/>
            <person name="Wayne K.J."/>
            <person name="Tettelin H."/>
            <person name="Glass J.I."/>
            <person name="Rusch D."/>
            <person name="Podicherti R."/>
            <person name="Tsui H.-C.T."/>
            <person name="Winkler M.E."/>
        </authorList>
    </citation>
    <scope>NUCLEOTIDE SEQUENCE</scope>
</reference>
<name>A0A381NKU4_9ZZZZ</name>
<accession>A0A381NKU4</accession>
<comment type="catalytic activity">
    <reaction evidence="9">
        <text>(1S,2R)-1-C-(indol-3-yl)glycerol 3-phosphate + L-serine = D-glyceraldehyde 3-phosphate + L-tryptophan + H2O</text>
        <dbReference type="Rhea" id="RHEA:10532"/>
        <dbReference type="ChEBI" id="CHEBI:15377"/>
        <dbReference type="ChEBI" id="CHEBI:33384"/>
        <dbReference type="ChEBI" id="CHEBI:57912"/>
        <dbReference type="ChEBI" id="CHEBI:58866"/>
        <dbReference type="ChEBI" id="CHEBI:59776"/>
        <dbReference type="EC" id="4.2.1.20"/>
    </reaction>
</comment>
<dbReference type="EMBL" id="UINC01000389">
    <property type="protein sequence ID" value="SUZ54478.1"/>
    <property type="molecule type" value="Genomic_DNA"/>
</dbReference>
<organism evidence="10">
    <name type="scientific">marine metagenome</name>
    <dbReference type="NCBI Taxonomy" id="408172"/>
    <lineage>
        <taxon>unclassified sequences</taxon>
        <taxon>metagenomes</taxon>
        <taxon>ecological metagenomes</taxon>
    </lineage>
</organism>
<dbReference type="NCBIfam" id="TIGR00262">
    <property type="entry name" value="trpA"/>
    <property type="match status" value="1"/>
</dbReference>
<dbReference type="GO" id="GO:0004834">
    <property type="term" value="F:tryptophan synthase activity"/>
    <property type="evidence" value="ECO:0007669"/>
    <property type="project" value="UniProtKB-EC"/>
</dbReference>
<gene>
    <name evidence="10" type="ORF">METZ01_LOCUS7332</name>
</gene>
<dbReference type="GO" id="GO:0005829">
    <property type="term" value="C:cytosol"/>
    <property type="evidence" value="ECO:0007669"/>
    <property type="project" value="TreeGrafter"/>
</dbReference>
<proteinExistence type="inferred from homology"/>
<evidence type="ECO:0000256" key="1">
    <source>
        <dbReference type="ARBA" id="ARBA00003365"/>
    </source>
</evidence>
<evidence type="ECO:0000256" key="9">
    <source>
        <dbReference type="ARBA" id="ARBA00049047"/>
    </source>
</evidence>
<evidence type="ECO:0000256" key="2">
    <source>
        <dbReference type="ARBA" id="ARBA00004733"/>
    </source>
</evidence>
<comment type="function">
    <text evidence="1">The alpha subunit is responsible for the aldol cleavage of indoleglycerol phosphate to indole and glyceraldehyde 3-phosphate.</text>
</comment>
<dbReference type="Pfam" id="PF00290">
    <property type="entry name" value="Trp_syntA"/>
    <property type="match status" value="1"/>
</dbReference>
<dbReference type="HAMAP" id="MF_00131">
    <property type="entry name" value="Trp_synth_alpha"/>
    <property type="match status" value="1"/>
</dbReference>
<dbReference type="UniPathway" id="UPA00035">
    <property type="reaction ID" value="UER00044"/>
</dbReference>
<evidence type="ECO:0000313" key="10">
    <source>
        <dbReference type="EMBL" id="SUZ54478.1"/>
    </source>
</evidence>
<dbReference type="PROSITE" id="PS00167">
    <property type="entry name" value="TRP_SYNTHASE_ALPHA"/>
    <property type="match status" value="1"/>
</dbReference>
<keyword evidence="7" id="KW-0057">Aromatic amino acid biosynthesis</keyword>
<dbReference type="InterPro" id="IPR002028">
    <property type="entry name" value="Trp_synthase_suA"/>
</dbReference>
<dbReference type="InterPro" id="IPR013785">
    <property type="entry name" value="Aldolase_TIM"/>
</dbReference>
<keyword evidence="6" id="KW-0822">Tryptophan biosynthesis</keyword>
<keyword evidence="5" id="KW-0028">Amino-acid biosynthesis</keyword>
<dbReference type="FunFam" id="3.20.20.70:FF:000037">
    <property type="entry name" value="Tryptophan synthase alpha chain"/>
    <property type="match status" value="1"/>
</dbReference>
<evidence type="ECO:0000256" key="6">
    <source>
        <dbReference type="ARBA" id="ARBA00022822"/>
    </source>
</evidence>
<dbReference type="InterPro" id="IPR018204">
    <property type="entry name" value="Trp_synthase_alpha_AS"/>
</dbReference>
<evidence type="ECO:0000256" key="3">
    <source>
        <dbReference type="ARBA" id="ARBA00011270"/>
    </source>
</evidence>
<keyword evidence="8" id="KW-0456">Lyase</keyword>
<evidence type="ECO:0000256" key="7">
    <source>
        <dbReference type="ARBA" id="ARBA00023141"/>
    </source>
</evidence>
<dbReference type="InterPro" id="IPR011060">
    <property type="entry name" value="RibuloseP-bd_barrel"/>
</dbReference>
<protein>
    <recommendedName>
        <fullName evidence="4">tryptophan synthase</fullName>
        <ecNumber evidence="4">4.2.1.20</ecNumber>
    </recommendedName>
</protein>
<sequence>MGADIIEIGMPFSDPMAEGPIIQTSSKLSIDMGHTMMKTFEIVKDFRRIDTNTPIVLMGYYNPIYRFGRDKFLQNCRELGVDGLIIVDLPPEHDDELCINAKELGIDFVRLVTPTTNQDRLKIILNNSSGFLYYVSITGITGTKKPEIGPLKESLDFVREFTHLPIAVGFGIKTPKQVNLINEFSDAVVVGSALVNTILNGLENDESDEFIINEALGFISNMKTN</sequence>
<evidence type="ECO:0000256" key="5">
    <source>
        <dbReference type="ARBA" id="ARBA00022605"/>
    </source>
</evidence>
<dbReference type="PANTHER" id="PTHR43406:SF1">
    <property type="entry name" value="TRYPTOPHAN SYNTHASE ALPHA CHAIN, CHLOROPLASTIC"/>
    <property type="match status" value="1"/>
</dbReference>
<dbReference type="PANTHER" id="PTHR43406">
    <property type="entry name" value="TRYPTOPHAN SYNTHASE, ALPHA CHAIN"/>
    <property type="match status" value="1"/>
</dbReference>
<evidence type="ECO:0000256" key="8">
    <source>
        <dbReference type="ARBA" id="ARBA00023239"/>
    </source>
</evidence>
<dbReference type="AlphaFoldDB" id="A0A381NKU4"/>
<dbReference type="SUPFAM" id="SSF51366">
    <property type="entry name" value="Ribulose-phoshate binding barrel"/>
    <property type="match status" value="1"/>
</dbReference>
<comment type="pathway">
    <text evidence="2">Amino-acid biosynthesis; L-tryptophan biosynthesis; L-tryptophan from chorismate: step 5/5.</text>
</comment>
<evidence type="ECO:0000256" key="4">
    <source>
        <dbReference type="ARBA" id="ARBA00012043"/>
    </source>
</evidence>
<dbReference type="Gene3D" id="3.20.20.70">
    <property type="entry name" value="Aldolase class I"/>
    <property type="match status" value="1"/>
</dbReference>
<dbReference type="CDD" id="cd04724">
    <property type="entry name" value="Tryptophan_synthase_alpha"/>
    <property type="match status" value="1"/>
</dbReference>